<dbReference type="EMBL" id="JACAOZ010000047">
    <property type="protein sequence ID" value="NVZ60298.1"/>
    <property type="molecule type" value="Genomic_DNA"/>
</dbReference>
<proteinExistence type="predicted"/>
<feature type="domain" description="Phage tail assembly chaperone-like" evidence="1">
    <location>
        <begin position="69"/>
        <end position="133"/>
    </location>
</feature>
<organism evidence="2 3">
    <name type="scientific">Pseudomonas edaphica</name>
    <dbReference type="NCBI Taxonomy" id="2006980"/>
    <lineage>
        <taxon>Bacteria</taxon>
        <taxon>Pseudomonadati</taxon>
        <taxon>Pseudomonadota</taxon>
        <taxon>Gammaproteobacteria</taxon>
        <taxon>Pseudomonadales</taxon>
        <taxon>Pseudomonadaceae</taxon>
        <taxon>Pseudomonas</taxon>
    </lineage>
</organism>
<name>A0A7Y7RYI2_9PSED</name>
<dbReference type="Pfam" id="PF16778">
    <property type="entry name" value="Phage_tail_APC"/>
    <property type="match status" value="1"/>
</dbReference>
<accession>A0A7Y7RYI2</accession>
<sequence length="141" mass="15895">MFTSKKTCGFYDASINTSMPDDVVEISAERHVELMLGQSEGKVIIWEDDGFPMLADPLPPSVEALSAGERVWRDQRLSESDGVVARHRDELEEGLDTTLTALQYNELQAYRRVLRSWPEAGGFPLIEHRPPAPLWLVAQIE</sequence>
<protein>
    <submittedName>
        <fullName evidence="2">Tail fiber assembly protein</fullName>
    </submittedName>
</protein>
<evidence type="ECO:0000313" key="2">
    <source>
        <dbReference type="EMBL" id="NVZ60298.1"/>
    </source>
</evidence>
<evidence type="ECO:0000313" key="3">
    <source>
        <dbReference type="Proteomes" id="UP000560470"/>
    </source>
</evidence>
<comment type="caution">
    <text evidence="2">The sequence shown here is derived from an EMBL/GenBank/DDBJ whole genome shotgun (WGS) entry which is preliminary data.</text>
</comment>
<dbReference type="InterPro" id="IPR031893">
    <property type="entry name" value="Phage_tail_APC"/>
</dbReference>
<dbReference type="Proteomes" id="UP000560470">
    <property type="component" value="Unassembled WGS sequence"/>
</dbReference>
<gene>
    <name evidence="2" type="ORF">HX797_28950</name>
</gene>
<dbReference type="AlphaFoldDB" id="A0A7Y7RYI2"/>
<dbReference type="RefSeq" id="WP_177035030.1">
    <property type="nucleotide sequence ID" value="NZ_JACAOZ010000047.1"/>
</dbReference>
<reference evidence="2 3" key="1">
    <citation type="submission" date="2020-04" db="EMBL/GenBank/DDBJ databases">
        <title>Molecular characterization of pseudomonads from Agaricus bisporus reveal novel blotch 2 pathogens in Western Europe.</title>
        <authorList>
            <person name="Taparia T."/>
            <person name="Krijger M."/>
            <person name="Haynes E."/>
            <person name="Elpinstone J.G."/>
            <person name="Noble R."/>
            <person name="Van Der Wolf J."/>
        </authorList>
    </citation>
    <scope>NUCLEOTIDE SEQUENCE [LARGE SCALE GENOMIC DNA]</scope>
    <source>
        <strain evidence="2 3">B7002</strain>
    </source>
</reference>
<evidence type="ECO:0000259" key="1">
    <source>
        <dbReference type="Pfam" id="PF16778"/>
    </source>
</evidence>